<dbReference type="PANTHER" id="PTHR33164">
    <property type="entry name" value="TRANSCRIPTIONAL REGULATOR, MARR FAMILY"/>
    <property type="match status" value="1"/>
</dbReference>
<accession>A0A4U0NKH9</accession>
<dbReference type="EMBL" id="SUME01000006">
    <property type="protein sequence ID" value="TJZ54869.1"/>
    <property type="molecule type" value="Genomic_DNA"/>
</dbReference>
<name>A0A4U0NKH9_9SPHI</name>
<evidence type="ECO:0000313" key="3">
    <source>
        <dbReference type="Proteomes" id="UP000306808"/>
    </source>
</evidence>
<evidence type="ECO:0000259" key="1">
    <source>
        <dbReference type="PROSITE" id="PS50995"/>
    </source>
</evidence>
<dbReference type="Proteomes" id="UP000306808">
    <property type="component" value="Unassembled WGS sequence"/>
</dbReference>
<comment type="caution">
    <text evidence="2">The sequence shown here is derived from an EMBL/GenBank/DDBJ whole genome shotgun (WGS) entry which is preliminary data.</text>
</comment>
<dbReference type="InterPro" id="IPR036390">
    <property type="entry name" value="WH_DNA-bd_sf"/>
</dbReference>
<dbReference type="OrthoDB" id="763883at2"/>
<dbReference type="AlphaFoldDB" id="A0A4U0NKH9"/>
<dbReference type="InterPro" id="IPR000835">
    <property type="entry name" value="HTH_MarR-typ"/>
</dbReference>
<protein>
    <submittedName>
        <fullName evidence="2">MarR family transcriptional regulator</fullName>
    </submittedName>
</protein>
<keyword evidence="3" id="KW-1185">Reference proteome</keyword>
<dbReference type="Pfam" id="PF01047">
    <property type="entry name" value="MarR"/>
    <property type="match status" value="1"/>
</dbReference>
<proteinExistence type="predicted"/>
<reference evidence="2 3" key="1">
    <citation type="submission" date="2019-04" db="EMBL/GenBank/DDBJ databases">
        <title>Sphingobacterium olei sp. nov., isolated from oil-contaminated soil.</title>
        <authorList>
            <person name="Liu B."/>
        </authorList>
    </citation>
    <scope>NUCLEOTIDE SEQUENCE [LARGE SCALE GENOMIC DNA]</scope>
    <source>
        <strain evidence="2 3">HAL-9</strain>
    </source>
</reference>
<feature type="domain" description="HTH marR-type" evidence="1">
    <location>
        <begin position="1"/>
        <end position="149"/>
    </location>
</feature>
<sequence length="156" mass="18151">MKINELVKVKKFRDDWHKATINIIYTNSWIVKNLEQRANKKEITLQQFNVLRILRGQYPKAASNNLLKERMINSTPDISRLVDRIVAKGLVMRTKNIRDKRSVDLEITEKGLQLLDEIEEDMMLTDLVNSNITEQEALQLSNLLDKFRGANNGIDE</sequence>
<gene>
    <name evidence="2" type="ORF">FAZ15_15505</name>
</gene>
<dbReference type="Gene3D" id="1.10.10.10">
    <property type="entry name" value="Winged helix-like DNA-binding domain superfamily/Winged helix DNA-binding domain"/>
    <property type="match status" value="1"/>
</dbReference>
<organism evidence="2 3">
    <name type="scientific">Sphingobacterium olei</name>
    <dbReference type="NCBI Taxonomy" id="2571155"/>
    <lineage>
        <taxon>Bacteria</taxon>
        <taxon>Pseudomonadati</taxon>
        <taxon>Bacteroidota</taxon>
        <taxon>Sphingobacteriia</taxon>
        <taxon>Sphingobacteriales</taxon>
        <taxon>Sphingobacteriaceae</taxon>
        <taxon>Sphingobacterium</taxon>
    </lineage>
</organism>
<evidence type="ECO:0000313" key="2">
    <source>
        <dbReference type="EMBL" id="TJZ54869.1"/>
    </source>
</evidence>
<dbReference type="PRINTS" id="PR00598">
    <property type="entry name" value="HTHMARR"/>
</dbReference>
<dbReference type="InterPro" id="IPR039422">
    <property type="entry name" value="MarR/SlyA-like"/>
</dbReference>
<dbReference type="GO" id="GO:0006950">
    <property type="term" value="P:response to stress"/>
    <property type="evidence" value="ECO:0007669"/>
    <property type="project" value="TreeGrafter"/>
</dbReference>
<dbReference type="SUPFAM" id="SSF46785">
    <property type="entry name" value="Winged helix' DNA-binding domain"/>
    <property type="match status" value="1"/>
</dbReference>
<dbReference type="GO" id="GO:0003700">
    <property type="term" value="F:DNA-binding transcription factor activity"/>
    <property type="evidence" value="ECO:0007669"/>
    <property type="project" value="InterPro"/>
</dbReference>
<dbReference type="PANTHER" id="PTHR33164:SF43">
    <property type="entry name" value="HTH-TYPE TRANSCRIPTIONAL REPRESSOR YETL"/>
    <property type="match status" value="1"/>
</dbReference>
<dbReference type="PROSITE" id="PS50995">
    <property type="entry name" value="HTH_MARR_2"/>
    <property type="match status" value="1"/>
</dbReference>
<dbReference type="SMART" id="SM00347">
    <property type="entry name" value="HTH_MARR"/>
    <property type="match status" value="1"/>
</dbReference>
<dbReference type="InterPro" id="IPR036388">
    <property type="entry name" value="WH-like_DNA-bd_sf"/>
</dbReference>
<dbReference type="RefSeq" id="WP_136902228.1">
    <property type="nucleotide sequence ID" value="NZ_SUME01000006.1"/>
</dbReference>